<dbReference type="PRINTS" id="PR02086">
    <property type="entry name" value="PUTNUCHARBI1"/>
</dbReference>
<dbReference type="GeneID" id="105926681"/>
<comment type="cofactor">
    <cofactor evidence="1">
        <name>a divalent metal cation</name>
        <dbReference type="ChEBI" id="CHEBI:60240"/>
    </cofactor>
</comment>
<evidence type="ECO:0000256" key="2">
    <source>
        <dbReference type="ARBA" id="ARBA00022723"/>
    </source>
</evidence>
<dbReference type="InterPro" id="IPR026103">
    <property type="entry name" value="HARBI1_animal"/>
</dbReference>
<name>A0A3Q2Q6M9_FUNHE</name>
<sequence>MAFPAPVWLAVQDELLSGGEPEEDCGSRSCFDDFTDEALFETFHLSRPCIAFITDAVRMRVKSAAFKKSQPPVDVMLMAALNYYALGTFTSAVQVKAAPANLAAMVSTVSGVIAGMSDVFISFPLTAEARTRTASKMQERCGIPGVLGVLAPAHFKIRASPYDKETFKSFINSLGYTSVVSQFICDSEGNILSVEKCCVGSTFEQELWDTSFKGREVEDDLHGAFWLIGGKGYHLSRHVLTPVPEPANQSEARFNEAHGKMHQVMHGMLCSMKRRFRCLLQLGFVEEASLNKKSNIIKACSVLHNIAQKFSVPLPPAAGNNELPYPGKPYSAPAEISQAALQARQELIDRNFCVPPNSRDASGSNHLKEDV</sequence>
<keyword evidence="5" id="KW-1185">Reference proteome</keyword>
<evidence type="ECO:0000313" key="4">
    <source>
        <dbReference type="Ensembl" id="ENSFHEP00000022221.1"/>
    </source>
</evidence>
<protein>
    <submittedName>
        <fullName evidence="4">Putative nuclease HARBI1</fullName>
    </submittedName>
</protein>
<dbReference type="AlphaFoldDB" id="A0A3Q2Q6M9"/>
<evidence type="ECO:0000313" key="5">
    <source>
        <dbReference type="Proteomes" id="UP000265000"/>
    </source>
</evidence>
<dbReference type="Pfam" id="PF13359">
    <property type="entry name" value="DDE_Tnp_4"/>
    <property type="match status" value="1"/>
</dbReference>
<dbReference type="Ensembl" id="ENSFHET00000013459.1">
    <property type="protein sequence ID" value="ENSFHEP00000022221.1"/>
    <property type="gene ID" value="ENSFHEG00000002440.1"/>
</dbReference>
<reference evidence="4" key="2">
    <citation type="submission" date="2025-09" db="UniProtKB">
        <authorList>
            <consortium name="Ensembl"/>
        </authorList>
    </citation>
    <scope>IDENTIFICATION</scope>
</reference>
<dbReference type="OrthoDB" id="9946389at2759"/>
<dbReference type="Proteomes" id="UP000265000">
    <property type="component" value="Unplaced"/>
</dbReference>
<organism evidence="4 5">
    <name type="scientific">Fundulus heteroclitus</name>
    <name type="common">Killifish</name>
    <name type="synonym">Mummichog</name>
    <dbReference type="NCBI Taxonomy" id="8078"/>
    <lineage>
        <taxon>Eukaryota</taxon>
        <taxon>Metazoa</taxon>
        <taxon>Chordata</taxon>
        <taxon>Craniata</taxon>
        <taxon>Vertebrata</taxon>
        <taxon>Euteleostomi</taxon>
        <taxon>Actinopterygii</taxon>
        <taxon>Neopterygii</taxon>
        <taxon>Teleostei</taxon>
        <taxon>Neoteleostei</taxon>
        <taxon>Acanthomorphata</taxon>
        <taxon>Ovalentaria</taxon>
        <taxon>Atherinomorphae</taxon>
        <taxon>Cyprinodontiformes</taxon>
        <taxon>Fundulidae</taxon>
        <taxon>Fundulus</taxon>
    </lineage>
</organism>
<keyword evidence="2" id="KW-0479">Metal-binding</keyword>
<reference evidence="4" key="1">
    <citation type="submission" date="2025-08" db="UniProtKB">
        <authorList>
            <consortium name="Ensembl"/>
        </authorList>
    </citation>
    <scope>IDENTIFICATION</scope>
</reference>
<evidence type="ECO:0000259" key="3">
    <source>
        <dbReference type="Pfam" id="PF13359"/>
    </source>
</evidence>
<accession>A0A3Q2Q6M9</accession>
<feature type="domain" description="DDE Tnp4" evidence="3">
    <location>
        <begin position="154"/>
        <end position="305"/>
    </location>
</feature>
<dbReference type="InterPro" id="IPR027806">
    <property type="entry name" value="HARBI1_dom"/>
</dbReference>
<evidence type="ECO:0000256" key="1">
    <source>
        <dbReference type="ARBA" id="ARBA00001968"/>
    </source>
</evidence>
<dbReference type="STRING" id="8078.ENSFHEP00000022221"/>
<proteinExistence type="predicted"/>
<dbReference type="GeneTree" id="ENSGT00940000167839"/>
<dbReference type="GO" id="GO:0046872">
    <property type="term" value="F:metal ion binding"/>
    <property type="evidence" value="ECO:0007669"/>
    <property type="project" value="UniProtKB-KW"/>
</dbReference>